<dbReference type="Pfam" id="PF02765">
    <property type="entry name" value="POT1"/>
    <property type="match status" value="1"/>
</dbReference>
<dbReference type="GO" id="GO:0003677">
    <property type="term" value="F:DNA binding"/>
    <property type="evidence" value="ECO:0007669"/>
    <property type="project" value="InterPro"/>
</dbReference>
<feature type="compositionally biased region" description="Polar residues" evidence="1">
    <location>
        <begin position="1133"/>
        <end position="1151"/>
    </location>
</feature>
<feature type="compositionally biased region" description="Acidic residues" evidence="1">
    <location>
        <begin position="590"/>
        <end position="615"/>
    </location>
</feature>
<feature type="compositionally biased region" description="Polar residues" evidence="1">
    <location>
        <begin position="943"/>
        <end position="960"/>
    </location>
</feature>
<feature type="region of interest" description="Disordered" evidence="1">
    <location>
        <begin position="296"/>
        <end position="359"/>
    </location>
</feature>
<feature type="compositionally biased region" description="Basic and acidic residues" evidence="1">
    <location>
        <begin position="737"/>
        <end position="746"/>
    </location>
</feature>
<feature type="compositionally biased region" description="Basic and acidic residues" evidence="1">
    <location>
        <begin position="1340"/>
        <end position="1350"/>
    </location>
</feature>
<dbReference type="InterPro" id="IPR012340">
    <property type="entry name" value="NA-bd_OB-fold"/>
</dbReference>
<gene>
    <name evidence="3" type="ORF">MAPG_07352</name>
</gene>
<feature type="compositionally biased region" description="Acidic residues" evidence="1">
    <location>
        <begin position="1106"/>
        <end position="1118"/>
    </location>
</feature>
<dbReference type="CDD" id="cd04497">
    <property type="entry name" value="hPOT1_OB1_like"/>
    <property type="match status" value="1"/>
</dbReference>
<feature type="region of interest" description="Disordered" evidence="1">
    <location>
        <begin position="239"/>
        <end position="276"/>
    </location>
</feature>
<feature type="compositionally biased region" description="Low complexity" evidence="1">
    <location>
        <begin position="1255"/>
        <end position="1274"/>
    </location>
</feature>
<dbReference type="Gene3D" id="2.40.50.140">
    <property type="entry name" value="Nucleic acid-binding proteins"/>
    <property type="match status" value="1"/>
</dbReference>
<feature type="compositionally biased region" description="Low complexity" evidence="1">
    <location>
        <begin position="1119"/>
        <end position="1132"/>
    </location>
</feature>
<feature type="region of interest" description="Disordered" evidence="1">
    <location>
        <begin position="1806"/>
        <end position="1841"/>
    </location>
</feature>
<evidence type="ECO:0000259" key="2">
    <source>
        <dbReference type="SMART" id="SM00976"/>
    </source>
</evidence>
<reference evidence="5" key="2">
    <citation type="submission" date="2010-05" db="EMBL/GenBank/DDBJ databases">
        <title>The genome sequence of Magnaporthe poae strain ATCC 64411.</title>
        <authorList>
            <person name="Ma L.-J."/>
            <person name="Dead R."/>
            <person name="Young S."/>
            <person name="Zeng Q."/>
            <person name="Koehrsen M."/>
            <person name="Alvarado L."/>
            <person name="Berlin A."/>
            <person name="Chapman S.B."/>
            <person name="Chen Z."/>
            <person name="Freedman E."/>
            <person name="Gellesch M."/>
            <person name="Goldberg J."/>
            <person name="Griggs A."/>
            <person name="Gujja S."/>
            <person name="Heilman E.R."/>
            <person name="Heiman D."/>
            <person name="Hepburn T."/>
            <person name="Howarth C."/>
            <person name="Jen D."/>
            <person name="Larson L."/>
            <person name="Mehta T."/>
            <person name="Neiman D."/>
            <person name="Pearson M."/>
            <person name="Roberts A."/>
            <person name="Saif S."/>
            <person name="Shea T."/>
            <person name="Shenoy N."/>
            <person name="Sisk P."/>
            <person name="Stolte C."/>
            <person name="Sykes S."/>
            <person name="Walk T."/>
            <person name="White J."/>
            <person name="Yandava C."/>
            <person name="Haas B."/>
            <person name="Nusbaum C."/>
            <person name="Birren B."/>
        </authorList>
    </citation>
    <scope>NUCLEOTIDE SEQUENCE [LARGE SCALE GENOMIC DNA]</scope>
    <source>
        <strain evidence="5">ATCC 64411 / 73-15</strain>
    </source>
</reference>
<feature type="domain" description="Telomeric single stranded DNA binding POT1/Cdc13" evidence="2">
    <location>
        <begin position="1701"/>
        <end position="1833"/>
    </location>
</feature>
<feature type="compositionally biased region" description="Acidic residues" evidence="1">
    <location>
        <begin position="1032"/>
        <end position="1053"/>
    </location>
</feature>
<dbReference type="EMBL" id="GL876971">
    <property type="protein sequence ID" value="KLU88365.1"/>
    <property type="molecule type" value="Genomic_DNA"/>
</dbReference>
<evidence type="ECO:0000256" key="1">
    <source>
        <dbReference type="SAM" id="MobiDB-lite"/>
    </source>
</evidence>
<feature type="compositionally biased region" description="Basic and acidic residues" evidence="1">
    <location>
        <begin position="1291"/>
        <end position="1301"/>
    </location>
</feature>
<reference evidence="4" key="4">
    <citation type="journal article" date="2015" name="G3 (Bethesda)">
        <title>Genome sequences of three phytopathogenic species of the Magnaporthaceae family of fungi.</title>
        <authorList>
            <person name="Okagaki L.H."/>
            <person name="Nunes C.C."/>
            <person name="Sailsbery J."/>
            <person name="Clay B."/>
            <person name="Brown D."/>
            <person name="John T."/>
            <person name="Oh Y."/>
            <person name="Young N."/>
            <person name="Fitzgerald M."/>
            <person name="Haas B.J."/>
            <person name="Zeng Q."/>
            <person name="Young S."/>
            <person name="Adiconis X."/>
            <person name="Fan L."/>
            <person name="Levin J.Z."/>
            <person name="Mitchell T.K."/>
            <person name="Okubara P.A."/>
            <person name="Farman M.L."/>
            <person name="Kohn L.M."/>
            <person name="Birren B."/>
            <person name="Ma L.-J."/>
            <person name="Dean R.A."/>
        </authorList>
    </citation>
    <scope>NUCLEOTIDE SEQUENCE</scope>
    <source>
        <strain evidence="4">ATCC 64411 / 73-15</strain>
    </source>
</reference>
<feature type="region of interest" description="Disordered" evidence="1">
    <location>
        <begin position="480"/>
        <end position="997"/>
    </location>
</feature>
<feature type="compositionally biased region" description="Basic and acidic residues" evidence="1">
    <location>
        <begin position="1806"/>
        <end position="1827"/>
    </location>
</feature>
<reference evidence="4" key="5">
    <citation type="submission" date="2015-06" db="UniProtKB">
        <authorList>
            <consortium name="EnsemblFungi"/>
        </authorList>
    </citation>
    <scope>IDENTIFICATION</scope>
    <source>
        <strain evidence="4">ATCC 64411</strain>
    </source>
</reference>
<feature type="compositionally biased region" description="Acidic residues" evidence="1">
    <location>
        <begin position="790"/>
        <end position="801"/>
    </location>
</feature>
<reference evidence="3" key="3">
    <citation type="submission" date="2011-03" db="EMBL/GenBank/DDBJ databases">
        <title>Annotation of Magnaporthe poae ATCC 64411.</title>
        <authorList>
            <person name="Ma L.-J."/>
            <person name="Dead R."/>
            <person name="Young S.K."/>
            <person name="Zeng Q."/>
            <person name="Gargeya S."/>
            <person name="Fitzgerald M."/>
            <person name="Haas B."/>
            <person name="Abouelleil A."/>
            <person name="Alvarado L."/>
            <person name="Arachchi H.M."/>
            <person name="Berlin A."/>
            <person name="Brown A."/>
            <person name="Chapman S.B."/>
            <person name="Chen Z."/>
            <person name="Dunbar C."/>
            <person name="Freedman E."/>
            <person name="Gearin G."/>
            <person name="Gellesch M."/>
            <person name="Goldberg J."/>
            <person name="Griggs A."/>
            <person name="Gujja S."/>
            <person name="Heiman D."/>
            <person name="Howarth C."/>
            <person name="Larson L."/>
            <person name="Lui A."/>
            <person name="MacDonald P.J.P."/>
            <person name="Mehta T."/>
            <person name="Montmayeur A."/>
            <person name="Murphy C."/>
            <person name="Neiman D."/>
            <person name="Pearson M."/>
            <person name="Priest M."/>
            <person name="Roberts A."/>
            <person name="Saif S."/>
            <person name="Shea T."/>
            <person name="Shenoy N."/>
            <person name="Sisk P."/>
            <person name="Stolte C."/>
            <person name="Sykes S."/>
            <person name="Yandava C."/>
            <person name="Wortman J."/>
            <person name="Nusbaum C."/>
            <person name="Birren B."/>
        </authorList>
    </citation>
    <scope>NUCLEOTIDE SEQUENCE</scope>
    <source>
        <strain evidence="3">ATCC 64411</strain>
    </source>
</reference>
<dbReference type="InterPro" id="IPR011564">
    <property type="entry name" value="Telomer_end-bd_POT1/Cdc13"/>
</dbReference>
<feature type="compositionally biased region" description="Acidic residues" evidence="1">
    <location>
        <begin position="709"/>
        <end position="723"/>
    </location>
</feature>
<dbReference type="Proteomes" id="UP000011715">
    <property type="component" value="Unassembled WGS sequence"/>
</dbReference>
<protein>
    <recommendedName>
        <fullName evidence="2">Telomeric single stranded DNA binding POT1/Cdc13 domain-containing protein</fullName>
    </recommendedName>
</protein>
<feature type="compositionally biased region" description="Low complexity" evidence="1">
    <location>
        <begin position="1387"/>
        <end position="1409"/>
    </location>
</feature>
<dbReference type="STRING" id="644358.A0A0C4E4F9"/>
<proteinExistence type="predicted"/>
<dbReference type="SMART" id="SM00976">
    <property type="entry name" value="Telo_bind"/>
    <property type="match status" value="1"/>
</dbReference>
<reference evidence="3" key="1">
    <citation type="submission" date="2010-05" db="EMBL/GenBank/DDBJ databases">
        <title>The Genome Sequence of Magnaporthe poae strain ATCC 64411.</title>
        <authorList>
            <consortium name="The Broad Institute Genome Sequencing Platform"/>
            <consortium name="Broad Institute Genome Sequencing Center for Infectious Disease"/>
            <person name="Ma L.-J."/>
            <person name="Dead R."/>
            <person name="Young S."/>
            <person name="Zeng Q."/>
            <person name="Koehrsen M."/>
            <person name="Alvarado L."/>
            <person name="Berlin A."/>
            <person name="Chapman S.B."/>
            <person name="Chen Z."/>
            <person name="Freedman E."/>
            <person name="Gellesch M."/>
            <person name="Goldberg J."/>
            <person name="Griggs A."/>
            <person name="Gujja S."/>
            <person name="Heilman E.R."/>
            <person name="Heiman D."/>
            <person name="Hepburn T."/>
            <person name="Howarth C."/>
            <person name="Jen D."/>
            <person name="Larson L."/>
            <person name="Mehta T."/>
            <person name="Neiman D."/>
            <person name="Pearson M."/>
            <person name="Roberts A."/>
            <person name="Saif S."/>
            <person name="Shea T."/>
            <person name="Shenoy N."/>
            <person name="Sisk P."/>
            <person name="Stolte C."/>
            <person name="Sykes S."/>
            <person name="Walk T."/>
            <person name="White J."/>
            <person name="Yandava C."/>
            <person name="Haas B."/>
            <person name="Nusbaum C."/>
            <person name="Birren B."/>
        </authorList>
    </citation>
    <scope>NUCLEOTIDE SEQUENCE</scope>
    <source>
        <strain evidence="3">ATCC 64411</strain>
    </source>
</reference>
<feature type="compositionally biased region" description="Acidic residues" evidence="1">
    <location>
        <begin position="511"/>
        <end position="522"/>
    </location>
</feature>
<dbReference type="GO" id="GO:0000723">
    <property type="term" value="P:telomere maintenance"/>
    <property type="evidence" value="ECO:0007669"/>
    <property type="project" value="InterPro"/>
</dbReference>
<dbReference type="OMA" id="RARMSYG"/>
<feature type="compositionally biased region" description="Acidic residues" evidence="1">
    <location>
        <begin position="752"/>
        <end position="769"/>
    </location>
</feature>
<feature type="compositionally biased region" description="Polar residues" evidence="1">
    <location>
        <begin position="1190"/>
        <end position="1199"/>
    </location>
</feature>
<feature type="compositionally biased region" description="Acidic residues" evidence="1">
    <location>
        <begin position="1309"/>
        <end position="1319"/>
    </location>
</feature>
<dbReference type="EMBL" id="ADBL01001776">
    <property type="status" value="NOT_ANNOTATED_CDS"/>
    <property type="molecule type" value="Genomic_DNA"/>
</dbReference>
<evidence type="ECO:0000313" key="3">
    <source>
        <dbReference type="EMBL" id="KLU88365.1"/>
    </source>
</evidence>
<dbReference type="GO" id="GO:0000781">
    <property type="term" value="C:chromosome, telomeric region"/>
    <property type="evidence" value="ECO:0007669"/>
    <property type="project" value="InterPro"/>
</dbReference>
<feature type="compositionally biased region" description="Acidic residues" evidence="1">
    <location>
        <begin position="690"/>
        <end position="701"/>
    </location>
</feature>
<dbReference type="eggNOG" id="ENOG502SRDJ">
    <property type="taxonomic scope" value="Eukaryota"/>
</dbReference>
<feature type="region of interest" description="Disordered" evidence="1">
    <location>
        <begin position="1013"/>
        <end position="1412"/>
    </location>
</feature>
<feature type="compositionally biased region" description="Polar residues" evidence="1">
    <location>
        <begin position="1168"/>
        <end position="1180"/>
    </location>
</feature>
<dbReference type="VEuPathDB" id="FungiDB:MAPG_07352"/>
<feature type="compositionally biased region" description="Basic and acidic residues" evidence="1">
    <location>
        <begin position="915"/>
        <end position="925"/>
    </location>
</feature>
<feature type="compositionally biased region" description="Low complexity" evidence="1">
    <location>
        <begin position="241"/>
        <end position="267"/>
    </location>
</feature>
<dbReference type="SUPFAM" id="SSF50249">
    <property type="entry name" value="Nucleic acid-binding proteins"/>
    <property type="match status" value="1"/>
</dbReference>
<evidence type="ECO:0000313" key="4">
    <source>
        <dbReference type="EnsemblFungi" id="MAPG_07352T0"/>
    </source>
</evidence>
<feature type="compositionally biased region" description="Polar residues" evidence="1">
    <location>
        <begin position="659"/>
        <end position="670"/>
    </location>
</feature>
<sequence>MDDPPAGTALAARLATPISELCPDLSEQQSRVVRGEVTICWPLNSVRQSFAFVIAEPDVRLRASHGQIRIQIDGPNAKAVAQSGIFSGDEVLLALDGAEWADNSYQDTRIPGSSSLWELRYPKRIHLEFTSDSGETKTLDLDDIQSADASNAADFEVPNIDLHVPDAPDEPDTPDVAAVSGPVRPAEPDEYASPAFIKRARLSYGSLLDADNDWLEEDGWVKGKGRKKARFGRYSNAWRYASRSPSPGSSDDDAGTSAPAATANNAPHIAQPLDKPAMADDGCQVVEADLTPVKARDNLGTAPSPPLEQLSPSTEAHLPGTPQNPVEIDDDPADDDPVRNVQDDGLSQPSASSNDDDPTRMHITFAAARGFAAPSLGDYSSPRFAANIPGTSLAYEGPSLEEQVRFGFHHSPASDHLVTGPGATNPVFFPKASTATASVDSQQPQTMPLWHLRSSRVMDRDHVDAELNIDPALVAAEAPGTNIDDQPVTLARSESVGTSDSSYNRRRFQNEGEDGMAVDAEADGVKSPSDSYSNADEAEYERELANEAGDDYDMRAYVDVDDDVDDDEANQEQAGGDDAEIFEGGGSYCSDDEDRSDQEDEEGLYDEDRDSESDGEMASSPMRRAPARPPQETGPIVIDLLSDSSDDEDGEAESPVPPVSTSLRRSQRPAQDSPPSPSYEVHPDDPKNEEFEDSEGYEGSEDYGAADASDIDASGESEEELDGFESPAQAQTARSTRRADAIHGDDVSNAEVSDDDDQAGDEMQEETADIAESPMETPTSPVVAARSDQSDDSVGGDEVDDTTVAQPVDDKSRKSSPAGDAEASLMSEAPLQSPVDEIDMEGVTANHASKSEMDSPNRVVSLEQGVDSPVRSKDSTGRSSPARAIGVKDEAEPTEEVNLLVAPSPRTQTMDPQDPEEHHPVEETTHSPAAEDTPPRKALDNDTVGQLPTPLETQIETVMETQAAEDSMMQVDTQPSSNDDVEPSRETQVASSLEVADAAATITVVEDVEVVELVGDDSNNEDSRSAVSADEERGDEEMADAEAPEQESADDEMADVRGDGSSLHSDELEVAMEDASAIDSVAAFPTQEVISTQEEDPFSPSNASDDGSDVSDMSDDEGPLGAKAALGAPTKAEQSNVSGSQPHTAPDSSFQEPPLDISVPAETPRDAASSQGSANDTQAYDSVRLEVVNDPSSDSEQSAPSPPVQDPSPMSSPAAETGRGQLATQFHGGFATRAPCSGDEYVNDDILTQPQNTQPSAASKPPDAGAPADGPVPAHQHQPPRFASQEPPSDNEQKTDEDAQSDKGASAPEDVDESEDDESTGAAELDPAMNYGHDSAGLDVKIDDLQESGRTKTTPPRPKDFKIDIRDEYHSNDALPSPAQEEPQGRSGSRGAEMEAAAASSPEPIRASPGNVSDAITVRTDEETPTRKIPRKTKTNLAVPATSDPSIKLARAAASVRKAMPVAEIHDGPEISCLPTTPAASLAATSPWSAQSSPNITGLSGFQPYVSEYGETGRVIDRSTLGTPEQISKLRTLDLITSILGPDWGGTGGTPPTTITPRATNEVKKIAEAAQQLLPAAVFEYFRVHLWTIPPDNGLDELQGFFVRSFPDGTFPERKAVNAAKEIRRIIKSRSNLKPRSETPQKVQDPSLKLAKAVLNSPSRNLRASNPGDGDADAASEATATTITSLKLEIGRFFRGNMADYTTLISLRSHPGKQVNVVGVVTAASKQPVRTKARQYAMSISITDHTISPTNVVEVQFYRLHQEALPVTKPGDRVLLRNFTVIGLTGRGHGLRSNDASEYAVFDDKHEEAGGNSSSHEHEDKDDKDEAGSSSSTHPMAQIRGGPVELEDYEYEIATLLKNWYKLLPIASKDKLEKANRKLAAAGAAISVES</sequence>
<name>A0A0C4E4F9_MAGP6</name>
<dbReference type="EnsemblFungi" id="MAPG_07352T0">
    <property type="protein sequence ID" value="MAPG_07352T0"/>
    <property type="gene ID" value="MAPG_07352"/>
</dbReference>
<feature type="compositionally biased region" description="Basic and acidic residues" evidence="1">
    <location>
        <begin position="1357"/>
        <end position="1371"/>
    </location>
</feature>
<evidence type="ECO:0000313" key="5">
    <source>
        <dbReference type="Proteomes" id="UP000011715"/>
    </source>
</evidence>
<accession>A0A0C4E4F9</accession>
<dbReference type="OrthoDB" id="5363079at2759"/>
<feature type="compositionally biased region" description="Acidic residues" evidence="1">
    <location>
        <begin position="559"/>
        <end position="581"/>
    </location>
</feature>
<keyword evidence="5" id="KW-1185">Reference proteome</keyword>
<organism evidence="4 5">
    <name type="scientific">Magnaporthiopsis poae (strain ATCC 64411 / 73-15)</name>
    <name type="common">Kentucky bluegrass fungus</name>
    <name type="synonym">Magnaporthe poae</name>
    <dbReference type="NCBI Taxonomy" id="644358"/>
    <lineage>
        <taxon>Eukaryota</taxon>
        <taxon>Fungi</taxon>
        <taxon>Dikarya</taxon>
        <taxon>Ascomycota</taxon>
        <taxon>Pezizomycotina</taxon>
        <taxon>Sordariomycetes</taxon>
        <taxon>Sordariomycetidae</taxon>
        <taxon>Magnaporthales</taxon>
        <taxon>Magnaporthaceae</taxon>
        <taxon>Magnaporthiopsis</taxon>
    </lineage>
</organism>